<organism evidence="1 2">
    <name type="scientific">Agarivorans gilvus</name>
    <dbReference type="NCBI Taxonomy" id="680279"/>
    <lineage>
        <taxon>Bacteria</taxon>
        <taxon>Pseudomonadati</taxon>
        <taxon>Pseudomonadota</taxon>
        <taxon>Gammaproteobacteria</taxon>
        <taxon>Alteromonadales</taxon>
        <taxon>Alteromonadaceae</taxon>
        <taxon>Agarivorans</taxon>
    </lineage>
</organism>
<dbReference type="Proteomes" id="UP000651977">
    <property type="component" value="Unassembled WGS sequence"/>
</dbReference>
<dbReference type="EMBL" id="BMDY01000025">
    <property type="protein sequence ID" value="GGB17732.1"/>
    <property type="molecule type" value="Genomic_DNA"/>
</dbReference>
<sequence length="104" mass="12110">MDKTKLIEQIQANLKDIYHKAIDADAVLKQQQQEGNAKFSALFKDSLFKQQHREFLPYVEELASDLVLLQESQDDEHFVTQLKIIVAKLEQMHKLLVDFKALAR</sequence>
<accession>A0ABQ1I615</accession>
<protein>
    <recommendedName>
        <fullName evidence="3">Prephenate dehydrogenase</fullName>
    </recommendedName>
</protein>
<name>A0ABQ1I615_9ALTE</name>
<reference evidence="2" key="1">
    <citation type="journal article" date="2019" name="Int. J. Syst. Evol. Microbiol.">
        <title>The Global Catalogue of Microorganisms (GCM) 10K type strain sequencing project: providing services to taxonomists for standard genome sequencing and annotation.</title>
        <authorList>
            <consortium name="The Broad Institute Genomics Platform"/>
            <consortium name="The Broad Institute Genome Sequencing Center for Infectious Disease"/>
            <person name="Wu L."/>
            <person name="Ma J."/>
        </authorList>
    </citation>
    <scope>NUCLEOTIDE SEQUENCE [LARGE SCALE GENOMIC DNA]</scope>
    <source>
        <strain evidence="2">CGMCC 1.10131</strain>
    </source>
</reference>
<dbReference type="Gene3D" id="1.20.1270.340">
    <property type="match status" value="1"/>
</dbReference>
<evidence type="ECO:0000313" key="1">
    <source>
        <dbReference type="EMBL" id="GGB17732.1"/>
    </source>
</evidence>
<dbReference type="RefSeq" id="WP_055734000.1">
    <property type="nucleotide sequence ID" value="NZ_BMDY01000025.1"/>
</dbReference>
<comment type="caution">
    <text evidence="1">The sequence shown here is derived from an EMBL/GenBank/DDBJ whole genome shotgun (WGS) entry which is preliminary data.</text>
</comment>
<dbReference type="InterPro" id="IPR038338">
    <property type="entry name" value="PriC_sf"/>
</dbReference>
<gene>
    <name evidence="1" type="ORF">GCM10007414_33940</name>
</gene>
<keyword evidence="2" id="KW-1185">Reference proteome</keyword>
<proteinExistence type="predicted"/>
<evidence type="ECO:0008006" key="3">
    <source>
        <dbReference type="Google" id="ProtNLM"/>
    </source>
</evidence>
<evidence type="ECO:0000313" key="2">
    <source>
        <dbReference type="Proteomes" id="UP000651977"/>
    </source>
</evidence>